<dbReference type="AlphaFoldDB" id="A0A108U9E9"/>
<dbReference type="EMBL" id="JAJA02000001">
    <property type="protein sequence ID" value="KWS04990.1"/>
    <property type="molecule type" value="Genomic_DNA"/>
</dbReference>
<comment type="caution">
    <text evidence="2">The sequence shown here is derived from an EMBL/GenBank/DDBJ whole genome shotgun (WGS) entry which is preliminary data.</text>
</comment>
<dbReference type="InterPro" id="IPR008258">
    <property type="entry name" value="Transglycosylase_SLT_dom_1"/>
</dbReference>
<proteinExistence type="predicted"/>
<protein>
    <recommendedName>
        <fullName evidence="1">Transglycosylase SLT domain-containing protein</fullName>
    </recommendedName>
</protein>
<reference evidence="2 3" key="1">
    <citation type="journal article" date="2014" name="Genome Announc.">
        <title>Draft Genome Sequence of Lysobacter capsici AZ78, a Bacterium Antagonistic to Plant-Pathogenic Oomycetes.</title>
        <authorList>
            <person name="Puopolo G."/>
            <person name="Sonego P."/>
            <person name="Engelen K."/>
            <person name="Pertot I."/>
        </authorList>
    </citation>
    <scope>NUCLEOTIDE SEQUENCE [LARGE SCALE GENOMIC DNA]</scope>
    <source>
        <strain evidence="2 3">AZ78</strain>
    </source>
</reference>
<dbReference type="SUPFAM" id="SSF53955">
    <property type="entry name" value="Lysozyme-like"/>
    <property type="match status" value="1"/>
</dbReference>
<accession>A0A108U9E9</accession>
<keyword evidence="3" id="KW-1185">Reference proteome</keyword>
<dbReference type="Pfam" id="PF01464">
    <property type="entry name" value="SLT"/>
    <property type="match status" value="1"/>
</dbReference>
<dbReference type="InterPro" id="IPR023346">
    <property type="entry name" value="Lysozyme-like_dom_sf"/>
</dbReference>
<evidence type="ECO:0000313" key="3">
    <source>
        <dbReference type="Proteomes" id="UP000023435"/>
    </source>
</evidence>
<dbReference type="Proteomes" id="UP000023435">
    <property type="component" value="Unassembled WGS sequence"/>
</dbReference>
<evidence type="ECO:0000313" key="2">
    <source>
        <dbReference type="EMBL" id="KWS04990.1"/>
    </source>
</evidence>
<evidence type="ECO:0000259" key="1">
    <source>
        <dbReference type="Pfam" id="PF01464"/>
    </source>
</evidence>
<gene>
    <name evidence="2" type="ORF">AZ78_2540</name>
</gene>
<feature type="domain" description="Transglycosylase SLT" evidence="1">
    <location>
        <begin position="8"/>
        <end position="110"/>
    </location>
</feature>
<dbReference type="RefSeq" id="WP_051547727.1">
    <property type="nucleotide sequence ID" value="NZ_JAJA02000001.1"/>
</dbReference>
<dbReference type="Gene3D" id="1.10.530.10">
    <property type="match status" value="1"/>
</dbReference>
<organism evidence="2 3">
    <name type="scientific">Lysobacter capsici AZ78</name>
    <dbReference type="NCBI Taxonomy" id="1444315"/>
    <lineage>
        <taxon>Bacteria</taxon>
        <taxon>Pseudomonadati</taxon>
        <taxon>Pseudomonadota</taxon>
        <taxon>Gammaproteobacteria</taxon>
        <taxon>Lysobacterales</taxon>
        <taxon>Lysobacteraceae</taxon>
        <taxon>Lysobacter</taxon>
    </lineage>
</organism>
<dbReference type="OrthoDB" id="8594191at2"/>
<name>A0A108U9E9_9GAMM</name>
<sequence>MKAPDQAIVAQCFKESAFDECAGKGKHSAKGLMQVQPNAIKQVYAVRLKAKLGKTPSDIQKAAAFKEAKAAYDNDELYKGATNIQIGTEYLQYWLDKSNGDIAKAYAGYRGPEEPTYYNKIKITADKMDADPNSIKPLLEMKDLK</sequence>